<dbReference type="PROSITE" id="PS51409">
    <property type="entry name" value="ARGINASE_2"/>
    <property type="match status" value="1"/>
</dbReference>
<evidence type="ECO:0000313" key="12">
    <source>
        <dbReference type="EMBL" id="TFH94279.1"/>
    </source>
</evidence>
<dbReference type="InterPro" id="IPR020855">
    <property type="entry name" value="Ureohydrolase_Mn_BS"/>
</dbReference>
<keyword evidence="13" id="KW-1185">Reference proteome</keyword>
<dbReference type="InterPro" id="IPR023696">
    <property type="entry name" value="Ureohydrolase_dom_sf"/>
</dbReference>
<proteinExistence type="inferred from homology"/>
<dbReference type="GO" id="GO:0006525">
    <property type="term" value="P:arginine metabolic process"/>
    <property type="evidence" value="ECO:0007669"/>
    <property type="project" value="UniProtKB-KW"/>
</dbReference>
<evidence type="ECO:0000256" key="5">
    <source>
        <dbReference type="ARBA" id="ARBA00022503"/>
    </source>
</evidence>
<dbReference type="PANTHER" id="PTHR43782">
    <property type="entry name" value="ARGINASE"/>
    <property type="match status" value="1"/>
</dbReference>
<name>A0A4Y8WN33_9PORP</name>
<dbReference type="Proteomes" id="UP000297225">
    <property type="component" value="Unassembled WGS sequence"/>
</dbReference>
<comment type="similarity">
    <text evidence="10 11">Belongs to the arginase family.</text>
</comment>
<evidence type="ECO:0000256" key="1">
    <source>
        <dbReference type="ARBA" id="ARBA00001936"/>
    </source>
</evidence>
<dbReference type="UniPathway" id="UPA00158">
    <property type="reaction ID" value="UER00270"/>
</dbReference>
<dbReference type="EMBL" id="SPNC01000149">
    <property type="protein sequence ID" value="TFH94279.1"/>
    <property type="molecule type" value="Genomic_DNA"/>
</dbReference>
<comment type="cofactor">
    <cofactor evidence="1">
        <name>Mn(2+)</name>
        <dbReference type="ChEBI" id="CHEBI:29035"/>
    </cofactor>
</comment>
<evidence type="ECO:0000256" key="8">
    <source>
        <dbReference type="ARBA" id="ARBA00023211"/>
    </source>
</evidence>
<dbReference type="PROSITE" id="PS01053">
    <property type="entry name" value="ARGINASE_1"/>
    <property type="match status" value="1"/>
</dbReference>
<dbReference type="OrthoDB" id="9788689at2"/>
<evidence type="ECO:0000256" key="7">
    <source>
        <dbReference type="ARBA" id="ARBA00022801"/>
    </source>
</evidence>
<dbReference type="GO" id="GO:0005737">
    <property type="term" value="C:cytoplasm"/>
    <property type="evidence" value="ECO:0007669"/>
    <property type="project" value="TreeGrafter"/>
</dbReference>
<reference evidence="12 13" key="1">
    <citation type="submission" date="2019-03" db="EMBL/GenBank/DDBJ databases">
        <title>Porphyromonas levii Isolated from the Uterus of Dairy Cows.</title>
        <authorList>
            <person name="Francis A.M."/>
        </authorList>
    </citation>
    <scope>NUCLEOTIDE SEQUENCE [LARGE SCALE GENOMIC DNA]</scope>
    <source>
        <strain evidence="12 13">AF5678</strain>
    </source>
</reference>
<keyword evidence="5" id="KW-0056">Arginine metabolism</keyword>
<dbReference type="InterPro" id="IPR006035">
    <property type="entry name" value="Ureohydrolase"/>
</dbReference>
<dbReference type="Pfam" id="PF00491">
    <property type="entry name" value="Arginase"/>
    <property type="match status" value="1"/>
</dbReference>
<keyword evidence="7 11" id="KW-0378">Hydrolase</keyword>
<dbReference type="AlphaFoldDB" id="A0A4Y8WN33"/>
<keyword evidence="6" id="KW-0479">Metal-binding</keyword>
<dbReference type="PRINTS" id="PR00116">
    <property type="entry name" value="ARGINASE"/>
</dbReference>
<evidence type="ECO:0000313" key="13">
    <source>
        <dbReference type="Proteomes" id="UP000297225"/>
    </source>
</evidence>
<dbReference type="GO" id="GO:0030145">
    <property type="term" value="F:manganese ion binding"/>
    <property type="evidence" value="ECO:0007669"/>
    <property type="project" value="TreeGrafter"/>
</dbReference>
<evidence type="ECO:0000256" key="6">
    <source>
        <dbReference type="ARBA" id="ARBA00022723"/>
    </source>
</evidence>
<dbReference type="GO" id="GO:0004053">
    <property type="term" value="F:arginase activity"/>
    <property type="evidence" value="ECO:0007669"/>
    <property type="project" value="UniProtKB-EC"/>
</dbReference>
<evidence type="ECO:0000256" key="4">
    <source>
        <dbReference type="ARBA" id="ARBA00018123"/>
    </source>
</evidence>
<dbReference type="GO" id="GO:0000050">
    <property type="term" value="P:urea cycle"/>
    <property type="evidence" value="ECO:0007669"/>
    <property type="project" value="UniProtKB-UniPathway"/>
</dbReference>
<evidence type="ECO:0000256" key="2">
    <source>
        <dbReference type="ARBA" id="ARBA00005098"/>
    </source>
</evidence>
<comment type="catalytic activity">
    <reaction evidence="9">
        <text>L-arginine + H2O = urea + L-ornithine</text>
        <dbReference type="Rhea" id="RHEA:20569"/>
        <dbReference type="ChEBI" id="CHEBI:15377"/>
        <dbReference type="ChEBI" id="CHEBI:16199"/>
        <dbReference type="ChEBI" id="CHEBI:32682"/>
        <dbReference type="ChEBI" id="CHEBI:46911"/>
        <dbReference type="EC" id="3.5.3.1"/>
    </reaction>
</comment>
<organism evidence="12 13">
    <name type="scientific">Porphyromonas levii</name>
    <dbReference type="NCBI Taxonomy" id="28114"/>
    <lineage>
        <taxon>Bacteria</taxon>
        <taxon>Pseudomonadati</taxon>
        <taxon>Bacteroidota</taxon>
        <taxon>Bacteroidia</taxon>
        <taxon>Bacteroidales</taxon>
        <taxon>Porphyromonadaceae</taxon>
        <taxon>Porphyromonas</taxon>
    </lineage>
</organism>
<dbReference type="Gene3D" id="3.40.800.10">
    <property type="entry name" value="Ureohydrolase domain"/>
    <property type="match status" value="1"/>
</dbReference>
<gene>
    <name evidence="12" type="ORF">E4P47_08225</name>
</gene>
<dbReference type="RefSeq" id="WP_134849191.1">
    <property type="nucleotide sequence ID" value="NZ_CP197400.1"/>
</dbReference>
<dbReference type="CDD" id="cd09989">
    <property type="entry name" value="Arginase"/>
    <property type="match status" value="1"/>
</dbReference>
<evidence type="ECO:0000256" key="11">
    <source>
        <dbReference type="RuleBase" id="RU003684"/>
    </source>
</evidence>
<comment type="pathway">
    <text evidence="2">Nitrogen metabolism; urea cycle; L-ornithine and urea from L-arginine: step 1/1.</text>
</comment>
<sequence length="298" mass="32652">MKTFDIIGFPINLGCDKDGTESSPSYLRKSGCLTSIRNQVNDLGDLPCPPRMSILEEKYASHPKIKFLSPILQASQPLADKVAASIRNNHIPVCIGGDHVMAFGSIAGVGLAKGKDNYAVIYIDAHGDFNTGETSGTGNMHGMHLSFLMGKGEPSIANYWGTTPLLDANNIYFLGARALDEGEKQMAKEMNLYVRTSEDLNLSTPYEIVNEVIEDIKKKGITHIHLSFDVDVIDPRYAPGTGVPESDGIMPALAYELIHLCEQSGLVRSVDVVEFNKNLDKEFRTKAIVKQVLKILLQ</sequence>
<accession>A0A4Y8WN33</accession>
<comment type="caution">
    <text evidence="12">The sequence shown here is derived from an EMBL/GenBank/DDBJ whole genome shotgun (WGS) entry which is preliminary data.</text>
</comment>
<dbReference type="PANTHER" id="PTHR43782:SF3">
    <property type="entry name" value="ARGINASE"/>
    <property type="match status" value="1"/>
</dbReference>
<evidence type="ECO:0000256" key="3">
    <source>
        <dbReference type="ARBA" id="ARBA00012168"/>
    </source>
</evidence>
<dbReference type="EC" id="3.5.3.1" evidence="3"/>
<dbReference type="SUPFAM" id="SSF52768">
    <property type="entry name" value="Arginase/deacetylase"/>
    <property type="match status" value="1"/>
</dbReference>
<dbReference type="InterPro" id="IPR014033">
    <property type="entry name" value="Arginase"/>
</dbReference>
<keyword evidence="8" id="KW-0464">Manganese</keyword>
<evidence type="ECO:0000256" key="10">
    <source>
        <dbReference type="PROSITE-ProRule" id="PRU00742"/>
    </source>
</evidence>
<protein>
    <recommendedName>
        <fullName evidence="4">Arginase</fullName>
        <ecNumber evidence="3">3.5.3.1</ecNumber>
    </recommendedName>
</protein>
<evidence type="ECO:0000256" key="9">
    <source>
        <dbReference type="ARBA" id="ARBA00047391"/>
    </source>
</evidence>